<dbReference type="Proteomes" id="UP001610563">
    <property type="component" value="Unassembled WGS sequence"/>
</dbReference>
<dbReference type="Pfam" id="PF23232">
    <property type="entry name" value="AAA_lid_13"/>
    <property type="match status" value="1"/>
</dbReference>
<evidence type="ECO:0000313" key="3">
    <source>
        <dbReference type="EMBL" id="KAL2799241.1"/>
    </source>
</evidence>
<dbReference type="PANTHER" id="PTHR46411:SF3">
    <property type="entry name" value="AAA+ ATPASE DOMAIN-CONTAINING PROTEIN"/>
    <property type="match status" value="1"/>
</dbReference>
<organism evidence="3 4">
    <name type="scientific">Aspergillus keveii</name>
    <dbReference type="NCBI Taxonomy" id="714993"/>
    <lineage>
        <taxon>Eukaryota</taxon>
        <taxon>Fungi</taxon>
        <taxon>Dikarya</taxon>
        <taxon>Ascomycota</taxon>
        <taxon>Pezizomycotina</taxon>
        <taxon>Eurotiomycetes</taxon>
        <taxon>Eurotiomycetidae</taxon>
        <taxon>Eurotiales</taxon>
        <taxon>Aspergillaceae</taxon>
        <taxon>Aspergillus</taxon>
        <taxon>Aspergillus subgen. Nidulantes</taxon>
    </lineage>
</organism>
<evidence type="ECO:0000256" key="1">
    <source>
        <dbReference type="SAM" id="MobiDB-lite"/>
    </source>
</evidence>
<feature type="domain" description="AAA+ ATPase lid" evidence="2">
    <location>
        <begin position="47"/>
        <end position="107"/>
    </location>
</feature>
<comment type="caution">
    <text evidence="3">The sequence shown here is derived from an EMBL/GenBank/DDBJ whole genome shotgun (WGS) entry which is preliminary data.</text>
</comment>
<protein>
    <recommendedName>
        <fullName evidence="2">AAA+ ATPase lid domain-containing protein</fullName>
    </recommendedName>
</protein>
<dbReference type="PANTHER" id="PTHR46411">
    <property type="entry name" value="FAMILY ATPASE, PUTATIVE-RELATED"/>
    <property type="match status" value="1"/>
</dbReference>
<accession>A0ABR4GJK2</accession>
<feature type="region of interest" description="Disordered" evidence="1">
    <location>
        <begin position="203"/>
        <end position="258"/>
    </location>
</feature>
<dbReference type="InterPro" id="IPR056599">
    <property type="entry name" value="AAA_lid_fung"/>
</dbReference>
<evidence type="ECO:0000313" key="4">
    <source>
        <dbReference type="Proteomes" id="UP001610563"/>
    </source>
</evidence>
<feature type="compositionally biased region" description="Polar residues" evidence="1">
    <location>
        <begin position="218"/>
        <end position="233"/>
    </location>
</feature>
<proteinExistence type="predicted"/>
<feature type="compositionally biased region" description="Polar residues" evidence="1">
    <location>
        <begin position="141"/>
        <end position="153"/>
    </location>
</feature>
<gene>
    <name evidence="3" type="ORF">BJX66DRAFT_333144</name>
</gene>
<feature type="region of interest" description="Disordered" evidence="1">
    <location>
        <begin position="126"/>
        <end position="181"/>
    </location>
</feature>
<evidence type="ECO:0000259" key="2">
    <source>
        <dbReference type="Pfam" id="PF23232"/>
    </source>
</evidence>
<dbReference type="EMBL" id="JBFTWV010000008">
    <property type="protein sequence ID" value="KAL2799241.1"/>
    <property type="molecule type" value="Genomic_DNA"/>
</dbReference>
<keyword evidence="4" id="KW-1185">Reference proteome</keyword>
<name>A0ABR4GJK2_9EURO</name>
<sequence length="258" mass="28786">MNLERLDQIEKEKSRATKEPRLTFDREGILAFARTEFQRAKQGIDGRTRWNGRQIRNAVLIASALARYDKSDPKIQETHHSDLRAHHFKIVVQSGLAFESYLYKVKRMTDGEKAYLDGVRADKAGINVKPTKANPEHSQELSRSANARPSTPSIGAPPQVPQEWPQASPRGQEPPYTMPYGQGPAQNLMYLSAMGQAGSMQYAQQPHYPAPTGYPGQMGQTHPPQTATHQNNPIGGYEQGHNDRQGGYDSRGNYDSSD</sequence>
<reference evidence="3 4" key="1">
    <citation type="submission" date="2024-07" db="EMBL/GenBank/DDBJ databases">
        <title>Section-level genome sequencing and comparative genomics of Aspergillus sections Usti and Cavernicolus.</title>
        <authorList>
            <consortium name="Lawrence Berkeley National Laboratory"/>
            <person name="Nybo J.L."/>
            <person name="Vesth T.C."/>
            <person name="Theobald S."/>
            <person name="Frisvad J.C."/>
            <person name="Larsen T.O."/>
            <person name="Kjaerboelling I."/>
            <person name="Rothschild-Mancinelli K."/>
            <person name="Lyhne E.K."/>
            <person name="Kogle M.E."/>
            <person name="Barry K."/>
            <person name="Clum A."/>
            <person name="Na H."/>
            <person name="Ledsgaard L."/>
            <person name="Lin J."/>
            <person name="Lipzen A."/>
            <person name="Kuo A."/>
            <person name="Riley R."/>
            <person name="Mondo S."/>
            <person name="Labutti K."/>
            <person name="Haridas S."/>
            <person name="Pangalinan J."/>
            <person name="Salamov A.A."/>
            <person name="Simmons B.A."/>
            <person name="Magnuson J.K."/>
            <person name="Chen J."/>
            <person name="Drula E."/>
            <person name="Henrissat B."/>
            <person name="Wiebenga A."/>
            <person name="Lubbers R.J."/>
            <person name="Gomes A.C."/>
            <person name="Makela M.R."/>
            <person name="Stajich J."/>
            <person name="Grigoriev I.V."/>
            <person name="Mortensen U.H."/>
            <person name="De Vries R.P."/>
            <person name="Baker S.E."/>
            <person name="Andersen M.R."/>
        </authorList>
    </citation>
    <scope>NUCLEOTIDE SEQUENCE [LARGE SCALE GENOMIC DNA]</scope>
    <source>
        <strain evidence="3 4">CBS 209.92</strain>
    </source>
</reference>